<gene>
    <name evidence="2" type="ORF">PSDVSF_10880</name>
</gene>
<keyword evidence="3" id="KW-1185">Reference proteome</keyword>
<feature type="transmembrane region" description="Helical" evidence="1">
    <location>
        <begin position="40"/>
        <end position="59"/>
    </location>
</feature>
<name>A0ABM9SDL1_9BACT</name>
<sequence length="108" mass="12003">MGQEIIFLTILGMLAVTYIPRMLPLVALASKRLPEPVIRWLSFVPVAVLSAMLFPSLLLKDAAFNFSSENYFLWAAIPAFLLAWRIRSFFGTVALGMGLVAAGRYFFG</sequence>
<protein>
    <recommendedName>
        <fullName evidence="4">Branched-chain amino acid transport</fullName>
    </recommendedName>
</protein>
<reference evidence="2" key="1">
    <citation type="journal article" date="2022" name="Arch. Microbiol.">
        <title>Pseudodesulfovibrio sediminis sp. nov., a mesophilic and neutrophilic sulfate-reducing bacterium isolated from sediment of a brackish lake.</title>
        <authorList>
            <person name="Takahashi A."/>
            <person name="Kojima H."/>
            <person name="Watanabe M."/>
            <person name="Fukui M."/>
        </authorList>
    </citation>
    <scope>NUCLEOTIDE SEQUENCE</scope>
    <source>
        <strain evidence="2">SF6</strain>
    </source>
</reference>
<keyword evidence="1" id="KW-1133">Transmembrane helix</keyword>
<feature type="transmembrane region" description="Helical" evidence="1">
    <location>
        <begin position="71"/>
        <end position="102"/>
    </location>
</feature>
<evidence type="ECO:0000313" key="2">
    <source>
        <dbReference type="EMBL" id="BCS87846.1"/>
    </source>
</evidence>
<keyword evidence="1" id="KW-0812">Transmembrane</keyword>
<accession>A0ABM9SDL1</accession>
<dbReference type="EMBL" id="AP024485">
    <property type="protein sequence ID" value="BCS87846.1"/>
    <property type="molecule type" value="Genomic_DNA"/>
</dbReference>
<feature type="transmembrane region" description="Helical" evidence="1">
    <location>
        <begin position="6"/>
        <end position="28"/>
    </location>
</feature>
<evidence type="ECO:0000313" key="3">
    <source>
        <dbReference type="Proteomes" id="UP001053296"/>
    </source>
</evidence>
<dbReference type="RefSeq" id="WP_229594600.1">
    <property type="nucleotide sequence ID" value="NZ_AP024485.1"/>
</dbReference>
<dbReference type="Pfam" id="PF05437">
    <property type="entry name" value="AzlD"/>
    <property type="match status" value="1"/>
</dbReference>
<dbReference type="Proteomes" id="UP001053296">
    <property type="component" value="Chromosome"/>
</dbReference>
<evidence type="ECO:0000256" key="1">
    <source>
        <dbReference type="SAM" id="Phobius"/>
    </source>
</evidence>
<organism evidence="2 3">
    <name type="scientific">Pseudodesulfovibrio sediminis</name>
    <dbReference type="NCBI Taxonomy" id="2810563"/>
    <lineage>
        <taxon>Bacteria</taxon>
        <taxon>Pseudomonadati</taxon>
        <taxon>Thermodesulfobacteriota</taxon>
        <taxon>Desulfovibrionia</taxon>
        <taxon>Desulfovibrionales</taxon>
        <taxon>Desulfovibrionaceae</taxon>
    </lineage>
</organism>
<proteinExistence type="predicted"/>
<keyword evidence="1" id="KW-0472">Membrane</keyword>
<dbReference type="InterPro" id="IPR008407">
    <property type="entry name" value="Brnchd-chn_aa_trnsp_AzlD"/>
</dbReference>
<evidence type="ECO:0008006" key="4">
    <source>
        <dbReference type="Google" id="ProtNLM"/>
    </source>
</evidence>